<protein>
    <submittedName>
        <fullName evidence="2">Uncharacterized protein</fullName>
    </submittedName>
</protein>
<keyword evidence="3" id="KW-1185">Reference proteome</keyword>
<dbReference type="Pfam" id="PF00805">
    <property type="entry name" value="Pentapeptide"/>
    <property type="match status" value="1"/>
</dbReference>
<dbReference type="PANTHER" id="PTHR14136:SF17">
    <property type="entry name" value="BTB_POZ DOMAIN-CONTAINING PROTEIN KCTD9"/>
    <property type="match status" value="1"/>
</dbReference>
<organism evidence="2 3">
    <name type="scientific">Gemmata massiliana</name>
    <dbReference type="NCBI Taxonomy" id="1210884"/>
    <lineage>
        <taxon>Bacteria</taxon>
        <taxon>Pseudomonadati</taxon>
        <taxon>Planctomycetota</taxon>
        <taxon>Planctomycetia</taxon>
        <taxon>Gemmatales</taxon>
        <taxon>Gemmataceae</taxon>
        <taxon>Gemmata</taxon>
    </lineage>
</organism>
<dbReference type="AlphaFoldDB" id="A0A6P2DA08"/>
<dbReference type="InterPro" id="IPR051082">
    <property type="entry name" value="Pentapeptide-BTB/POZ_domain"/>
</dbReference>
<dbReference type="RefSeq" id="WP_162671351.1">
    <property type="nucleotide sequence ID" value="NZ_LR593886.1"/>
</dbReference>
<feature type="compositionally biased region" description="Basic residues" evidence="1">
    <location>
        <begin position="1"/>
        <end position="10"/>
    </location>
</feature>
<dbReference type="KEGG" id="gms:SOIL9_05540"/>
<evidence type="ECO:0000313" key="2">
    <source>
        <dbReference type="EMBL" id="VTR97763.1"/>
    </source>
</evidence>
<sequence length="331" mass="35275">MAKQAVKKPAPKGAAKAKTTPKSKVAAKTKSAAPTKPKAAAKPKAKPKTDWIETLKTGAAGVKKWNALSRDAKGRIKLKGADLSNADLTKVDFNGLNLTGANLSNANLSKASLSYSNLSGATLTGATLEGALLSWARVDDATKWPAEIRMADALTWAGKGPDPRKVATAEEKALPKPADFGEFLTRLKKVTDPAKLDKATDMLKAERFRLYAKVAPEHLVGVVKSQGNADLVYSCRLASDGKYSCGTQNLNICGGLRGSPCKHLLVLIVGLSKAGELDAATAHEWTQNARGQKPELDKEAMTATFLQYKGAEAGEIDWRPTETVPEDFYAM</sequence>
<accession>A0A6P2DA08</accession>
<feature type="compositionally biased region" description="Low complexity" evidence="1">
    <location>
        <begin position="28"/>
        <end position="38"/>
    </location>
</feature>
<dbReference type="Proteomes" id="UP000464178">
    <property type="component" value="Chromosome"/>
</dbReference>
<dbReference type="InterPro" id="IPR001646">
    <property type="entry name" value="5peptide_repeat"/>
</dbReference>
<proteinExistence type="predicted"/>
<name>A0A6P2DA08_9BACT</name>
<dbReference type="Gene3D" id="2.160.20.80">
    <property type="entry name" value="E3 ubiquitin-protein ligase SopA"/>
    <property type="match status" value="1"/>
</dbReference>
<dbReference type="EMBL" id="LR593886">
    <property type="protein sequence ID" value="VTR97763.1"/>
    <property type="molecule type" value="Genomic_DNA"/>
</dbReference>
<dbReference type="SUPFAM" id="SSF141571">
    <property type="entry name" value="Pentapeptide repeat-like"/>
    <property type="match status" value="1"/>
</dbReference>
<gene>
    <name evidence="2" type="ORF">SOIL9_05540</name>
</gene>
<evidence type="ECO:0000313" key="3">
    <source>
        <dbReference type="Proteomes" id="UP000464178"/>
    </source>
</evidence>
<dbReference type="PANTHER" id="PTHR14136">
    <property type="entry name" value="BTB_POZ DOMAIN-CONTAINING PROTEIN KCTD9"/>
    <property type="match status" value="1"/>
</dbReference>
<reference evidence="2 3" key="1">
    <citation type="submission" date="2019-05" db="EMBL/GenBank/DDBJ databases">
        <authorList>
            <consortium name="Science for Life Laboratories"/>
        </authorList>
    </citation>
    <scope>NUCLEOTIDE SEQUENCE [LARGE SCALE GENOMIC DNA]</scope>
    <source>
        <strain evidence="2">Soil9</strain>
    </source>
</reference>
<evidence type="ECO:0000256" key="1">
    <source>
        <dbReference type="SAM" id="MobiDB-lite"/>
    </source>
</evidence>
<feature type="region of interest" description="Disordered" evidence="1">
    <location>
        <begin position="1"/>
        <end position="48"/>
    </location>
</feature>